<name>A0A377Q5Y1_9NEIS</name>
<evidence type="ECO:0000256" key="1">
    <source>
        <dbReference type="SAM" id="MobiDB-lite"/>
    </source>
</evidence>
<dbReference type="EMBL" id="UGHR01000001">
    <property type="protein sequence ID" value="STQ90207.1"/>
    <property type="molecule type" value="Genomic_DNA"/>
</dbReference>
<keyword evidence="5" id="KW-1185">Reference proteome</keyword>
<feature type="compositionally biased region" description="Basic and acidic residues" evidence="1">
    <location>
        <begin position="25"/>
        <end position="38"/>
    </location>
</feature>
<proteinExistence type="predicted"/>
<sequence length="56" mass="6169">MPFHPRITSASKSNSARKSSVEMPATREVKRDAAELKTDNTPLTTRKLELLCLAAV</sequence>
<reference evidence="3 5" key="2">
    <citation type="submission" date="2019-03" db="EMBL/GenBank/DDBJ databases">
        <title>Genomic Encyclopedia of Type Strains, Phase IV (KMG-IV): sequencing the most valuable type-strain genomes for metagenomic binning, comparative biology and taxonomic classification.</title>
        <authorList>
            <person name="Goeker M."/>
        </authorList>
    </citation>
    <scope>NUCLEOTIDE SEQUENCE [LARGE SCALE GENOMIC DNA]</scope>
    <source>
        <strain evidence="3 5">DSM 3764</strain>
    </source>
</reference>
<evidence type="ECO:0000313" key="5">
    <source>
        <dbReference type="Proteomes" id="UP000295794"/>
    </source>
</evidence>
<dbReference type="AlphaFoldDB" id="A0A377Q5Y1"/>
<protein>
    <submittedName>
        <fullName evidence="2">Uncharacterized protein</fullName>
    </submittedName>
</protein>
<dbReference type="Proteomes" id="UP000255108">
    <property type="component" value="Unassembled WGS sequence"/>
</dbReference>
<dbReference type="Proteomes" id="UP000295794">
    <property type="component" value="Unassembled WGS sequence"/>
</dbReference>
<evidence type="ECO:0000313" key="3">
    <source>
        <dbReference type="EMBL" id="TCU86877.1"/>
    </source>
</evidence>
<dbReference type="EMBL" id="SMBT01000005">
    <property type="protein sequence ID" value="TCU86877.1"/>
    <property type="molecule type" value="Genomic_DNA"/>
</dbReference>
<gene>
    <name evidence="3" type="ORF">EV682_1051</name>
    <name evidence="2" type="ORF">NCTC11159_01270</name>
</gene>
<organism evidence="2 4">
    <name type="scientific">Iodobacter fluviatilis</name>
    <dbReference type="NCBI Taxonomy" id="537"/>
    <lineage>
        <taxon>Bacteria</taxon>
        <taxon>Pseudomonadati</taxon>
        <taxon>Pseudomonadota</taxon>
        <taxon>Betaproteobacteria</taxon>
        <taxon>Neisseriales</taxon>
        <taxon>Chitinibacteraceae</taxon>
        <taxon>Iodobacter</taxon>
    </lineage>
</organism>
<reference evidence="2 4" key="1">
    <citation type="submission" date="2018-06" db="EMBL/GenBank/DDBJ databases">
        <authorList>
            <consortium name="Pathogen Informatics"/>
            <person name="Doyle S."/>
        </authorList>
    </citation>
    <scope>NUCLEOTIDE SEQUENCE [LARGE SCALE GENOMIC DNA]</scope>
    <source>
        <strain evidence="2 4">NCTC11159</strain>
    </source>
</reference>
<evidence type="ECO:0000313" key="2">
    <source>
        <dbReference type="EMBL" id="STQ90207.1"/>
    </source>
</evidence>
<evidence type="ECO:0000313" key="4">
    <source>
        <dbReference type="Proteomes" id="UP000255108"/>
    </source>
</evidence>
<feature type="compositionally biased region" description="Low complexity" evidence="1">
    <location>
        <begin position="9"/>
        <end position="18"/>
    </location>
</feature>
<feature type="region of interest" description="Disordered" evidence="1">
    <location>
        <begin position="1"/>
        <end position="38"/>
    </location>
</feature>
<accession>A0A377Q5Y1</accession>